<comment type="caution">
    <text evidence="2">The sequence shown here is derived from an EMBL/GenBank/DDBJ whole genome shotgun (WGS) entry which is preliminary data.</text>
</comment>
<keyword evidence="3" id="KW-1185">Reference proteome</keyword>
<dbReference type="GO" id="GO:0008270">
    <property type="term" value="F:zinc ion binding"/>
    <property type="evidence" value="ECO:0007669"/>
    <property type="project" value="InterPro"/>
</dbReference>
<feature type="region of interest" description="Disordered" evidence="1">
    <location>
        <begin position="1"/>
        <end position="30"/>
    </location>
</feature>
<evidence type="ECO:0000256" key="1">
    <source>
        <dbReference type="SAM" id="MobiDB-lite"/>
    </source>
</evidence>
<reference evidence="2" key="1">
    <citation type="submission" date="2020-11" db="EMBL/GenBank/DDBJ databases">
        <authorList>
            <consortium name="DOE Joint Genome Institute"/>
            <person name="Ahrendt S."/>
            <person name="Riley R."/>
            <person name="Andreopoulos W."/>
            <person name="LaButti K."/>
            <person name="Pangilinan J."/>
            <person name="Ruiz-duenas F.J."/>
            <person name="Barrasa J.M."/>
            <person name="Sanchez-Garcia M."/>
            <person name="Camarero S."/>
            <person name="Miyauchi S."/>
            <person name="Serrano A."/>
            <person name="Linde D."/>
            <person name="Babiker R."/>
            <person name="Drula E."/>
            <person name="Ayuso-Fernandez I."/>
            <person name="Pacheco R."/>
            <person name="Padilla G."/>
            <person name="Ferreira P."/>
            <person name="Barriuso J."/>
            <person name="Kellner H."/>
            <person name="Castanera R."/>
            <person name="Alfaro M."/>
            <person name="Ramirez L."/>
            <person name="Pisabarro A.G."/>
            <person name="Kuo A."/>
            <person name="Tritt A."/>
            <person name="Lipzen A."/>
            <person name="He G."/>
            <person name="Yan M."/>
            <person name="Ng V."/>
            <person name="Cullen D."/>
            <person name="Martin F."/>
            <person name="Rosso M.-N."/>
            <person name="Henrissat B."/>
            <person name="Hibbett D."/>
            <person name="Martinez A.T."/>
            <person name="Grigoriev I.V."/>
        </authorList>
    </citation>
    <scope>NUCLEOTIDE SEQUENCE</scope>
    <source>
        <strain evidence="2">AH 44721</strain>
    </source>
</reference>
<protein>
    <submittedName>
        <fullName evidence="2">Uncharacterized protein</fullName>
    </submittedName>
</protein>
<evidence type="ECO:0000313" key="3">
    <source>
        <dbReference type="Proteomes" id="UP000724874"/>
    </source>
</evidence>
<organism evidence="2 3">
    <name type="scientific">Gymnopilus junonius</name>
    <name type="common">Spectacular rustgill mushroom</name>
    <name type="synonym">Gymnopilus spectabilis subsp. junonius</name>
    <dbReference type="NCBI Taxonomy" id="109634"/>
    <lineage>
        <taxon>Eukaryota</taxon>
        <taxon>Fungi</taxon>
        <taxon>Dikarya</taxon>
        <taxon>Basidiomycota</taxon>
        <taxon>Agaricomycotina</taxon>
        <taxon>Agaricomycetes</taxon>
        <taxon>Agaricomycetidae</taxon>
        <taxon>Agaricales</taxon>
        <taxon>Agaricineae</taxon>
        <taxon>Hymenogastraceae</taxon>
        <taxon>Gymnopilus</taxon>
    </lineage>
</organism>
<dbReference type="AlphaFoldDB" id="A0A9P5NC46"/>
<sequence length="338" mass="36945">MSYPEYSDSHYPRHGTVVGPPDMGPSASWTHEAEYAPSNLSNPDYYASPASHVYSPPIQAGSHSRVGYFQPVPQRSSGSYSKDAHGGAYHYGRVWDSESLQERYDASSWVTTSTATWTENADTESPTAELNYQYPPVELSSTQLDASPSHSIGSVFEAPPVLVPSHGLYSGPSLVSAQKLQARPPPPLDPEPIYVAHLPVPPEKQSTYSEFTPNLIFLEKLREEEQRKAQAKALAVKARPLTITIPKPSRRASSTPDKDNVDSANLPSPTKKRKKTNSTRDVDSPQETGASNDVSTGRGGEKNVKEPRKPSLACTFCRERKISCGRPPLVVQIPLAMC</sequence>
<feature type="region of interest" description="Disordered" evidence="1">
    <location>
        <begin position="242"/>
        <end position="310"/>
    </location>
</feature>
<dbReference type="CDD" id="cd00067">
    <property type="entry name" value="GAL4"/>
    <property type="match status" value="1"/>
</dbReference>
<evidence type="ECO:0000313" key="2">
    <source>
        <dbReference type="EMBL" id="KAF8877450.1"/>
    </source>
</evidence>
<dbReference type="EMBL" id="JADNYJ010000170">
    <property type="protein sequence ID" value="KAF8877450.1"/>
    <property type="molecule type" value="Genomic_DNA"/>
</dbReference>
<dbReference type="OrthoDB" id="39175at2759"/>
<proteinExistence type="predicted"/>
<dbReference type="InterPro" id="IPR001138">
    <property type="entry name" value="Zn2Cys6_DnaBD"/>
</dbReference>
<dbReference type="Proteomes" id="UP000724874">
    <property type="component" value="Unassembled WGS sequence"/>
</dbReference>
<feature type="compositionally biased region" description="Polar residues" evidence="1">
    <location>
        <begin position="285"/>
        <end position="295"/>
    </location>
</feature>
<name>A0A9P5NC46_GYMJU</name>
<dbReference type="GO" id="GO:0000981">
    <property type="term" value="F:DNA-binding transcription factor activity, RNA polymerase II-specific"/>
    <property type="evidence" value="ECO:0007669"/>
    <property type="project" value="InterPro"/>
</dbReference>
<gene>
    <name evidence="2" type="ORF">CPB84DRAFT_369512</name>
</gene>
<accession>A0A9P5NC46</accession>
<feature type="compositionally biased region" description="Basic and acidic residues" evidence="1">
    <location>
        <begin position="299"/>
        <end position="309"/>
    </location>
</feature>